<dbReference type="EMBL" id="JABXYM010000001">
    <property type="protein sequence ID" value="MCR6096598.1"/>
    <property type="molecule type" value="Genomic_DNA"/>
</dbReference>
<protein>
    <submittedName>
        <fullName evidence="2">YqzK family protein</fullName>
    </submittedName>
</protein>
<keyword evidence="1" id="KW-0812">Transmembrane</keyword>
<accession>A0A9Q4B1F1</accession>
<keyword evidence="3" id="KW-1185">Reference proteome</keyword>
<dbReference type="InterPro" id="IPR025321">
    <property type="entry name" value="DUF4227"/>
</dbReference>
<feature type="transmembrane region" description="Helical" evidence="1">
    <location>
        <begin position="12"/>
        <end position="32"/>
    </location>
</feature>
<dbReference type="Proteomes" id="UP001057753">
    <property type="component" value="Unassembled WGS sequence"/>
</dbReference>
<evidence type="ECO:0000256" key="1">
    <source>
        <dbReference type="SAM" id="Phobius"/>
    </source>
</evidence>
<dbReference type="PROSITE" id="PS51257">
    <property type="entry name" value="PROKAR_LIPOPROTEIN"/>
    <property type="match status" value="1"/>
</dbReference>
<dbReference type="AlphaFoldDB" id="A0A9Q4B1F1"/>
<comment type="caution">
    <text evidence="2">The sequence shown here is derived from an EMBL/GenBank/DDBJ whole genome shotgun (WGS) entry which is preliminary data.</text>
</comment>
<evidence type="ECO:0000313" key="3">
    <source>
        <dbReference type="Proteomes" id="UP001057753"/>
    </source>
</evidence>
<gene>
    <name evidence="2" type="ORF">HXA33_08520</name>
</gene>
<sequence length="79" mass="9535">MMTKFKQALQTLWIFFLFIGCTVLFYYGILWVGEEYRDYHRYEEPQGRAVKVFNSSIEDNVEGDFLITDRLRLFFMTGE</sequence>
<proteinExistence type="predicted"/>
<dbReference type="Pfam" id="PF14004">
    <property type="entry name" value="DUF4227"/>
    <property type="match status" value="1"/>
</dbReference>
<name>A0A9Q4B1F1_SALAG</name>
<keyword evidence="1" id="KW-1133">Transmembrane helix</keyword>
<organism evidence="2 3">
    <name type="scientific">Salipaludibacillus agaradhaerens</name>
    <name type="common">Bacillus agaradhaerens</name>
    <dbReference type="NCBI Taxonomy" id="76935"/>
    <lineage>
        <taxon>Bacteria</taxon>
        <taxon>Bacillati</taxon>
        <taxon>Bacillota</taxon>
        <taxon>Bacilli</taxon>
        <taxon>Bacillales</taxon>
        <taxon>Bacillaceae</taxon>
    </lineage>
</organism>
<reference evidence="2" key="1">
    <citation type="submission" date="2020-06" db="EMBL/GenBank/DDBJ databases">
        <title>Insight into the genomes of haloalkaliphilic bacilli from Kenyan soda lakes.</title>
        <authorList>
            <person name="Mwirichia R."/>
            <person name="Villamizar G.C."/>
            <person name="Poehlein A."/>
            <person name="Mugweru J."/>
            <person name="Kipnyargis A."/>
            <person name="Kiplimo D."/>
            <person name="Orwa P."/>
            <person name="Daniel R."/>
        </authorList>
    </citation>
    <scope>NUCLEOTIDE SEQUENCE</scope>
    <source>
        <strain evidence="2">B1096_S55</strain>
    </source>
</reference>
<evidence type="ECO:0000313" key="2">
    <source>
        <dbReference type="EMBL" id="MCR6096598.1"/>
    </source>
</evidence>
<keyword evidence="1" id="KW-0472">Membrane</keyword>